<dbReference type="AlphaFoldDB" id="A0A6J7AXV2"/>
<protein>
    <recommendedName>
        <fullName evidence="14">Peroxisomal trans-2-enoyl-CoA reductase</fullName>
        <ecNumber evidence="13">1.3.1.38</ecNumber>
    </recommendedName>
</protein>
<proteinExistence type="predicted"/>
<reference evidence="21" key="1">
    <citation type="submission" date="2020-05" db="EMBL/GenBank/DDBJ databases">
        <authorList>
            <person name="Chiriac C."/>
            <person name="Salcher M."/>
            <person name="Ghai R."/>
            <person name="Kavagutti S V."/>
        </authorList>
    </citation>
    <scope>NUCLEOTIDE SEQUENCE</scope>
</reference>
<evidence type="ECO:0000256" key="6">
    <source>
        <dbReference type="ARBA" id="ARBA00022857"/>
    </source>
</evidence>
<comment type="subunit">
    <text evidence="12">Interacts with PEX5, probably required to target it into peroxisomes.</text>
</comment>
<evidence type="ECO:0000256" key="18">
    <source>
        <dbReference type="ARBA" id="ARBA00049251"/>
    </source>
</evidence>
<evidence type="ECO:0000256" key="11">
    <source>
        <dbReference type="ARBA" id="ARBA00037124"/>
    </source>
</evidence>
<evidence type="ECO:0000256" key="3">
    <source>
        <dbReference type="ARBA" id="ARBA00022516"/>
    </source>
</evidence>
<dbReference type="PANTHER" id="PTHR24317:SF7">
    <property type="entry name" value="PEROXISOMAL TRANS-2-ENOYL-COA REDUCTASE"/>
    <property type="match status" value="1"/>
</dbReference>
<comment type="catalytic activity">
    <reaction evidence="17">
        <text>(2E)-hexenoyl-CoA + NADPH + H(+) = hexanoyl-CoA + NADP(+)</text>
        <dbReference type="Rhea" id="RHEA:44956"/>
        <dbReference type="ChEBI" id="CHEBI:15378"/>
        <dbReference type="ChEBI" id="CHEBI:57783"/>
        <dbReference type="ChEBI" id="CHEBI:58349"/>
        <dbReference type="ChEBI" id="CHEBI:62077"/>
        <dbReference type="ChEBI" id="CHEBI:62620"/>
    </reaction>
    <physiologicalReaction direction="left-to-right" evidence="17">
        <dbReference type="Rhea" id="RHEA:44957"/>
    </physiologicalReaction>
</comment>
<dbReference type="EC" id="1.3.1.38" evidence="13"/>
<dbReference type="GO" id="GO:0005777">
    <property type="term" value="C:peroxisome"/>
    <property type="evidence" value="ECO:0007669"/>
    <property type="project" value="UniProtKB-SubCell"/>
</dbReference>
<evidence type="ECO:0000256" key="15">
    <source>
        <dbReference type="ARBA" id="ARBA00047570"/>
    </source>
</evidence>
<keyword evidence="6" id="KW-0521">NADP</keyword>
<dbReference type="GO" id="GO:0033306">
    <property type="term" value="P:phytol metabolic process"/>
    <property type="evidence" value="ECO:0007669"/>
    <property type="project" value="TreeGrafter"/>
</dbReference>
<keyword evidence="4" id="KW-0597">Phosphoprotein</keyword>
<evidence type="ECO:0000256" key="2">
    <source>
        <dbReference type="ARBA" id="ARBA00005189"/>
    </source>
</evidence>
<keyword evidence="8" id="KW-0443">Lipid metabolism</keyword>
<dbReference type="GO" id="GO:0019166">
    <property type="term" value="F:trans-2-enoyl-CoA reductase (NADPH) activity"/>
    <property type="evidence" value="ECO:0007669"/>
    <property type="project" value="UniProtKB-EC"/>
</dbReference>
<evidence type="ECO:0000256" key="14">
    <source>
        <dbReference type="ARBA" id="ARBA00041063"/>
    </source>
</evidence>
<keyword evidence="9" id="KW-0576">Peroxisome</keyword>
<evidence type="ECO:0000256" key="13">
    <source>
        <dbReference type="ARBA" id="ARBA00038849"/>
    </source>
</evidence>
<evidence type="ECO:0000256" key="19">
    <source>
        <dbReference type="ARBA" id="ARBA00049386"/>
    </source>
</evidence>
<accession>A0A6J7AXV2</accession>
<dbReference type="Pfam" id="PF13561">
    <property type="entry name" value="adh_short_C2"/>
    <property type="match status" value="1"/>
</dbReference>
<name>A0A6J7AXV2_9ZZZZ</name>
<evidence type="ECO:0000256" key="9">
    <source>
        <dbReference type="ARBA" id="ARBA00023140"/>
    </source>
</evidence>
<gene>
    <name evidence="21" type="ORF">UFOPK3227_00137</name>
</gene>
<comment type="catalytic activity">
    <reaction evidence="20">
        <text>(2E)-octenoyl-CoA + NADPH + H(+) = octanoyl-CoA + NADP(+)</text>
        <dbReference type="Rhea" id="RHEA:44952"/>
        <dbReference type="ChEBI" id="CHEBI:15378"/>
        <dbReference type="ChEBI" id="CHEBI:57386"/>
        <dbReference type="ChEBI" id="CHEBI:57783"/>
        <dbReference type="ChEBI" id="CHEBI:58349"/>
        <dbReference type="ChEBI" id="CHEBI:62242"/>
    </reaction>
    <physiologicalReaction direction="left-to-right" evidence="20">
        <dbReference type="Rhea" id="RHEA:44953"/>
    </physiologicalReaction>
</comment>
<dbReference type="InterPro" id="IPR002347">
    <property type="entry name" value="SDR_fam"/>
</dbReference>
<comment type="catalytic activity">
    <reaction evidence="16">
        <text>(2E)-tetradecenoyl-CoA + NADPH + H(+) = tetradecanoyl-CoA + NADP(+)</text>
        <dbReference type="Rhea" id="RHEA:44968"/>
        <dbReference type="ChEBI" id="CHEBI:15378"/>
        <dbReference type="ChEBI" id="CHEBI:57385"/>
        <dbReference type="ChEBI" id="CHEBI:57783"/>
        <dbReference type="ChEBI" id="CHEBI:58349"/>
        <dbReference type="ChEBI" id="CHEBI:61405"/>
    </reaction>
    <physiologicalReaction direction="left-to-right" evidence="16">
        <dbReference type="Rhea" id="RHEA:44969"/>
    </physiologicalReaction>
</comment>
<dbReference type="InterPro" id="IPR052388">
    <property type="entry name" value="Peroxisomal_t2-enoyl-CoA_red"/>
</dbReference>
<dbReference type="GO" id="GO:0006633">
    <property type="term" value="P:fatty acid biosynthetic process"/>
    <property type="evidence" value="ECO:0007669"/>
    <property type="project" value="UniProtKB-KW"/>
</dbReference>
<evidence type="ECO:0000256" key="4">
    <source>
        <dbReference type="ARBA" id="ARBA00022553"/>
    </source>
</evidence>
<evidence type="ECO:0000256" key="8">
    <source>
        <dbReference type="ARBA" id="ARBA00023098"/>
    </source>
</evidence>
<dbReference type="PANTHER" id="PTHR24317">
    <property type="entry name" value="PEROXISOMAL TRANS-2-ENOYL-COA REDUCTASE"/>
    <property type="match status" value="1"/>
</dbReference>
<keyword evidence="5" id="KW-0276">Fatty acid metabolism</keyword>
<keyword evidence="3" id="KW-0444">Lipid biosynthesis</keyword>
<comment type="pathway">
    <text evidence="2">Lipid metabolism.</text>
</comment>
<evidence type="ECO:0000256" key="10">
    <source>
        <dbReference type="ARBA" id="ARBA00023160"/>
    </source>
</evidence>
<evidence type="ECO:0000256" key="20">
    <source>
        <dbReference type="ARBA" id="ARBA00049559"/>
    </source>
</evidence>
<evidence type="ECO:0000256" key="5">
    <source>
        <dbReference type="ARBA" id="ARBA00022832"/>
    </source>
</evidence>
<dbReference type="InterPro" id="IPR036291">
    <property type="entry name" value="NAD(P)-bd_dom_sf"/>
</dbReference>
<keyword evidence="10" id="KW-0275">Fatty acid biosynthesis</keyword>
<comment type="subcellular location">
    <subcellularLocation>
        <location evidence="1">Peroxisome</location>
    </subcellularLocation>
</comment>
<comment type="catalytic activity">
    <reaction evidence="19">
        <text>(2E)-decenoyl-CoA + NADPH + H(+) = decanoyl-CoA + NADP(+)</text>
        <dbReference type="Rhea" id="RHEA:44960"/>
        <dbReference type="ChEBI" id="CHEBI:15378"/>
        <dbReference type="ChEBI" id="CHEBI:57783"/>
        <dbReference type="ChEBI" id="CHEBI:58349"/>
        <dbReference type="ChEBI" id="CHEBI:61406"/>
        <dbReference type="ChEBI" id="CHEBI:61430"/>
    </reaction>
    <physiologicalReaction direction="left-to-right" evidence="19">
        <dbReference type="Rhea" id="RHEA:44961"/>
    </physiologicalReaction>
</comment>
<comment type="function">
    <text evidence="11">Participates in chain elongation of fatty acids. Catalyzes the reduction of trans-2-enoyl-CoAs of varying chain lengths from 6:1 to 16:1, having maximum activity with 10:1 CoA. Has no 2,4-dienoyl-CoA reductase activity.</text>
</comment>
<comment type="catalytic activity">
    <reaction evidence="15">
        <text>(2E)-dodecenoyl-CoA + NADPH + H(+) = dodecanoyl-CoA + NADP(+)</text>
        <dbReference type="Rhea" id="RHEA:44964"/>
        <dbReference type="ChEBI" id="CHEBI:15378"/>
        <dbReference type="ChEBI" id="CHEBI:57330"/>
        <dbReference type="ChEBI" id="CHEBI:57375"/>
        <dbReference type="ChEBI" id="CHEBI:57783"/>
        <dbReference type="ChEBI" id="CHEBI:58349"/>
    </reaction>
    <physiologicalReaction direction="left-to-right" evidence="15">
        <dbReference type="Rhea" id="RHEA:44965"/>
    </physiologicalReaction>
</comment>
<evidence type="ECO:0000256" key="12">
    <source>
        <dbReference type="ARBA" id="ARBA00038622"/>
    </source>
</evidence>
<evidence type="ECO:0000256" key="7">
    <source>
        <dbReference type="ARBA" id="ARBA00023002"/>
    </source>
</evidence>
<sequence length="45" mass="4717">MHRMGLPEEVAEAVCFLASDKASYISGASLLVDGGFSAQKDLSKS</sequence>
<evidence type="ECO:0000313" key="21">
    <source>
        <dbReference type="EMBL" id="CAB4837128.1"/>
    </source>
</evidence>
<organism evidence="21">
    <name type="scientific">freshwater metagenome</name>
    <dbReference type="NCBI Taxonomy" id="449393"/>
    <lineage>
        <taxon>unclassified sequences</taxon>
        <taxon>metagenomes</taxon>
        <taxon>ecological metagenomes</taxon>
    </lineage>
</organism>
<evidence type="ECO:0000256" key="16">
    <source>
        <dbReference type="ARBA" id="ARBA00048686"/>
    </source>
</evidence>
<evidence type="ECO:0000256" key="1">
    <source>
        <dbReference type="ARBA" id="ARBA00004275"/>
    </source>
</evidence>
<comment type="catalytic activity">
    <reaction evidence="18">
        <text>a (2E)-enoyl-CoA + NADPH + H(+) = a 2,3-saturated acyl-CoA + NADP(+)</text>
        <dbReference type="Rhea" id="RHEA:33763"/>
        <dbReference type="ChEBI" id="CHEBI:15378"/>
        <dbReference type="ChEBI" id="CHEBI:57783"/>
        <dbReference type="ChEBI" id="CHEBI:58349"/>
        <dbReference type="ChEBI" id="CHEBI:58856"/>
        <dbReference type="ChEBI" id="CHEBI:65111"/>
        <dbReference type="EC" id="1.3.1.38"/>
    </reaction>
    <physiologicalReaction direction="left-to-right" evidence="18">
        <dbReference type="Rhea" id="RHEA:33764"/>
    </physiologicalReaction>
</comment>
<evidence type="ECO:0000256" key="17">
    <source>
        <dbReference type="ARBA" id="ARBA00049108"/>
    </source>
</evidence>
<keyword evidence="7" id="KW-0560">Oxidoreductase</keyword>
<dbReference type="SUPFAM" id="SSF51735">
    <property type="entry name" value="NAD(P)-binding Rossmann-fold domains"/>
    <property type="match status" value="1"/>
</dbReference>
<dbReference type="Gene3D" id="3.40.50.720">
    <property type="entry name" value="NAD(P)-binding Rossmann-like Domain"/>
    <property type="match status" value="1"/>
</dbReference>
<dbReference type="EMBL" id="CAFAHD010000007">
    <property type="protein sequence ID" value="CAB4837128.1"/>
    <property type="molecule type" value="Genomic_DNA"/>
</dbReference>